<dbReference type="Proteomes" id="UP000007797">
    <property type="component" value="Unassembled WGS sequence"/>
</dbReference>
<evidence type="ECO:0000259" key="2">
    <source>
        <dbReference type="Pfam" id="PF23753"/>
    </source>
</evidence>
<evidence type="ECO:0000256" key="1">
    <source>
        <dbReference type="SAM" id="MobiDB-lite"/>
    </source>
</evidence>
<dbReference type="PANTHER" id="PTHR14593">
    <property type="entry name" value="WD REPEAT-CONTAINING PROTEIN 11"/>
    <property type="match status" value="1"/>
</dbReference>
<name>F4PH40_CACFS</name>
<feature type="compositionally biased region" description="Polar residues" evidence="1">
    <location>
        <begin position="32"/>
        <end position="43"/>
    </location>
</feature>
<dbReference type="STRING" id="1054147.F4PH40"/>
<dbReference type="RefSeq" id="XP_004362875.1">
    <property type="nucleotide sequence ID" value="XM_004362818.1"/>
</dbReference>
<dbReference type="GeneID" id="14877480"/>
<dbReference type="KEGG" id="dfa:DFA_03270"/>
<dbReference type="GO" id="GO:0005737">
    <property type="term" value="C:cytoplasm"/>
    <property type="evidence" value="ECO:0007669"/>
    <property type="project" value="TreeGrafter"/>
</dbReference>
<feature type="compositionally biased region" description="Pro residues" evidence="1">
    <location>
        <begin position="15"/>
        <end position="26"/>
    </location>
</feature>
<keyword evidence="4" id="KW-1185">Reference proteome</keyword>
<gene>
    <name evidence="3" type="ORF">DFA_03270</name>
</gene>
<feature type="compositionally biased region" description="Low complexity" evidence="1">
    <location>
        <begin position="166"/>
        <end position="188"/>
    </location>
</feature>
<evidence type="ECO:0000313" key="4">
    <source>
        <dbReference type="Proteomes" id="UP000007797"/>
    </source>
</evidence>
<sequence>MVNQLTYSSFISMPTPSPPAPTPSNLPPLSTVTQPSTPTKENQSSLASSASSFLPFGSSNTPSTTGGVVPPLSKKQSIVSFFGGFTGLAQKVSGGGSSNTNSPAVVQQSSTAGNTPASVGTPTPGAQSTPLSASTPMSTSNTNSASGPLSPSILTTPPLFNALKQTQSNAFSSAPSSSSQQPTTTISTPLIPTVSSQLSLQQSMQMNQATTTSTSSSMQIFDQSIMTMSSGSQGGITPPSTNQSTNHLSSNFTSSTIQLSSANIGNNNNNNTISISGNRCLPTYYDVLMDAPIYRNGELDKLDQSEKKKPDAVLVDRLISKNILIGRSVRAVSLLLDITPDHPEFMARAMKAGVVAASISQDFYQNTMKLVADNLIVANKLDDGVQILCLIDKTLEACKYLQAANRWEEAAKLAKTSLGESECMVVLRAWAVHLVQRSQQYQQIQQNHFNANHRNHHHHAYEQELNYYQNHYVDDAIAILLSIGDYYAVLQLLYEQQQYGLASHLIDICLENNIFQQDHQQQVNNSDNNNNNNNQRNISLSSLSSLSDSTSSLYLPITNSHSVTNDLPLKQLMVIIYKEYGNFLHQIHNSVAAELYWEKTGRKMKH</sequence>
<dbReference type="PANTHER" id="PTHR14593:SF5">
    <property type="entry name" value="WD REPEAT-CONTAINING PROTEIN 11"/>
    <property type="match status" value="1"/>
</dbReference>
<feature type="compositionally biased region" description="Polar residues" evidence="1">
    <location>
        <begin position="98"/>
        <end position="147"/>
    </location>
</feature>
<feature type="compositionally biased region" description="Polar residues" evidence="1">
    <location>
        <begin position="1"/>
        <end position="12"/>
    </location>
</feature>
<feature type="compositionally biased region" description="Low complexity" evidence="1">
    <location>
        <begin position="44"/>
        <end position="59"/>
    </location>
</feature>
<dbReference type="InterPro" id="IPR039694">
    <property type="entry name" value="WDR11"/>
</dbReference>
<evidence type="ECO:0000313" key="3">
    <source>
        <dbReference type="EMBL" id="EGG25024.1"/>
    </source>
</evidence>
<proteinExistence type="predicted"/>
<feature type="region of interest" description="Disordered" evidence="1">
    <location>
        <begin position="1"/>
        <end position="69"/>
    </location>
</feature>
<dbReference type="Pfam" id="PF23753">
    <property type="entry name" value="TPR_WDR11"/>
    <property type="match status" value="1"/>
</dbReference>
<feature type="domain" description="WDR11 TPR" evidence="2">
    <location>
        <begin position="316"/>
        <end position="437"/>
    </location>
</feature>
<organism evidence="3 4">
    <name type="scientific">Cavenderia fasciculata</name>
    <name type="common">Slime mold</name>
    <name type="synonym">Dictyostelium fasciculatum</name>
    <dbReference type="NCBI Taxonomy" id="261658"/>
    <lineage>
        <taxon>Eukaryota</taxon>
        <taxon>Amoebozoa</taxon>
        <taxon>Evosea</taxon>
        <taxon>Eumycetozoa</taxon>
        <taxon>Dictyostelia</taxon>
        <taxon>Acytosteliales</taxon>
        <taxon>Cavenderiaceae</taxon>
        <taxon>Cavenderia</taxon>
    </lineage>
</organism>
<feature type="region of interest" description="Disordered" evidence="1">
    <location>
        <begin position="229"/>
        <end position="250"/>
    </location>
</feature>
<dbReference type="AlphaFoldDB" id="F4PH40"/>
<feature type="region of interest" description="Disordered" evidence="1">
    <location>
        <begin position="93"/>
        <end position="188"/>
    </location>
</feature>
<accession>F4PH40</accession>
<feature type="compositionally biased region" description="Low complexity" evidence="1">
    <location>
        <begin position="148"/>
        <end position="159"/>
    </location>
</feature>
<dbReference type="EMBL" id="GL883006">
    <property type="protein sequence ID" value="EGG25024.1"/>
    <property type="molecule type" value="Genomic_DNA"/>
</dbReference>
<reference evidence="4" key="1">
    <citation type="journal article" date="2011" name="Genome Res.">
        <title>Phylogeny-wide analysis of social amoeba genomes highlights ancient origins for complex intercellular communication.</title>
        <authorList>
            <person name="Heidel A.J."/>
            <person name="Lawal H.M."/>
            <person name="Felder M."/>
            <person name="Schilde C."/>
            <person name="Helps N.R."/>
            <person name="Tunggal B."/>
            <person name="Rivero F."/>
            <person name="John U."/>
            <person name="Schleicher M."/>
            <person name="Eichinger L."/>
            <person name="Platzer M."/>
            <person name="Noegel A.A."/>
            <person name="Schaap P."/>
            <person name="Gloeckner G."/>
        </authorList>
    </citation>
    <scope>NUCLEOTIDE SEQUENCE [LARGE SCALE GENOMIC DNA]</scope>
    <source>
        <strain evidence="4">SH3</strain>
    </source>
</reference>
<dbReference type="InterPro" id="IPR057854">
    <property type="entry name" value="TPR_WDR11"/>
</dbReference>
<dbReference type="OrthoDB" id="1291858at2759"/>
<protein>
    <recommendedName>
        <fullName evidence="2">WDR11 TPR domain-containing protein</fullName>
    </recommendedName>
</protein>
<feature type="compositionally biased region" description="Polar residues" evidence="1">
    <location>
        <begin position="238"/>
        <end position="250"/>
    </location>
</feature>